<reference evidence="1" key="1">
    <citation type="journal article" date="2019" name="Sci. Rep.">
        <title>Draft genome of Tanacetum cinerariifolium, the natural source of mosquito coil.</title>
        <authorList>
            <person name="Yamashiro T."/>
            <person name="Shiraishi A."/>
            <person name="Satake H."/>
            <person name="Nakayama K."/>
        </authorList>
    </citation>
    <scope>NUCLEOTIDE SEQUENCE</scope>
</reference>
<sequence>MIPLTVPSTVASPIMAETEEFLTELGAHVEMQGWLIHDHMVRLGELSAVLFKRYDRDIWELFTRSGVVRDKIFSQIYRLRSLEHEQERVAIIEERRARLDLVEIVDSMRRRQEPRGMCRMYEVCWMDKISAGEHSYRTWLCYD</sequence>
<protein>
    <submittedName>
        <fullName evidence="1">Uncharacterized protein</fullName>
    </submittedName>
</protein>
<accession>A0A699HU56</accession>
<gene>
    <name evidence="1" type="ORF">Tci_436879</name>
</gene>
<comment type="caution">
    <text evidence="1">The sequence shown here is derived from an EMBL/GenBank/DDBJ whole genome shotgun (WGS) entry which is preliminary data.</text>
</comment>
<dbReference type="AlphaFoldDB" id="A0A699HU56"/>
<evidence type="ECO:0000313" key="1">
    <source>
        <dbReference type="EMBL" id="GEY64905.1"/>
    </source>
</evidence>
<name>A0A699HU56_TANCI</name>
<dbReference type="EMBL" id="BKCJ010196820">
    <property type="protein sequence ID" value="GEY64905.1"/>
    <property type="molecule type" value="Genomic_DNA"/>
</dbReference>
<proteinExistence type="predicted"/>
<organism evidence="1">
    <name type="scientific">Tanacetum cinerariifolium</name>
    <name type="common">Dalmatian daisy</name>
    <name type="synonym">Chrysanthemum cinerariifolium</name>
    <dbReference type="NCBI Taxonomy" id="118510"/>
    <lineage>
        <taxon>Eukaryota</taxon>
        <taxon>Viridiplantae</taxon>
        <taxon>Streptophyta</taxon>
        <taxon>Embryophyta</taxon>
        <taxon>Tracheophyta</taxon>
        <taxon>Spermatophyta</taxon>
        <taxon>Magnoliopsida</taxon>
        <taxon>eudicotyledons</taxon>
        <taxon>Gunneridae</taxon>
        <taxon>Pentapetalae</taxon>
        <taxon>asterids</taxon>
        <taxon>campanulids</taxon>
        <taxon>Asterales</taxon>
        <taxon>Asteraceae</taxon>
        <taxon>Asteroideae</taxon>
        <taxon>Anthemideae</taxon>
        <taxon>Anthemidinae</taxon>
        <taxon>Tanacetum</taxon>
    </lineage>
</organism>